<keyword evidence="2" id="KW-1185">Reference proteome</keyword>
<gene>
    <name evidence="1" type="ORF">H920_10803</name>
</gene>
<protein>
    <submittedName>
        <fullName evidence="1">Uncharacterized protein</fullName>
    </submittedName>
</protein>
<sequence length="67" mass="7296">MPSAAKQASVVIWLCQKNTIGGKTKQKQKKTTARLDLRFGSGWVQPWGGDVESSYDTNGRGHFGSAK</sequence>
<proteinExistence type="predicted"/>
<evidence type="ECO:0000313" key="2">
    <source>
        <dbReference type="Proteomes" id="UP000028990"/>
    </source>
</evidence>
<dbReference type="EMBL" id="KN122859">
    <property type="protein sequence ID" value="KFO27788.1"/>
    <property type="molecule type" value="Genomic_DNA"/>
</dbReference>
<organism evidence="1 2">
    <name type="scientific">Fukomys damarensis</name>
    <name type="common">Damaraland mole rat</name>
    <name type="synonym">Cryptomys damarensis</name>
    <dbReference type="NCBI Taxonomy" id="885580"/>
    <lineage>
        <taxon>Eukaryota</taxon>
        <taxon>Metazoa</taxon>
        <taxon>Chordata</taxon>
        <taxon>Craniata</taxon>
        <taxon>Vertebrata</taxon>
        <taxon>Euteleostomi</taxon>
        <taxon>Mammalia</taxon>
        <taxon>Eutheria</taxon>
        <taxon>Euarchontoglires</taxon>
        <taxon>Glires</taxon>
        <taxon>Rodentia</taxon>
        <taxon>Hystricomorpha</taxon>
        <taxon>Bathyergidae</taxon>
        <taxon>Fukomys</taxon>
    </lineage>
</organism>
<evidence type="ECO:0000313" key="1">
    <source>
        <dbReference type="EMBL" id="KFO27788.1"/>
    </source>
</evidence>
<name>A0A091DBE1_FUKDA</name>
<dbReference type="Proteomes" id="UP000028990">
    <property type="component" value="Unassembled WGS sequence"/>
</dbReference>
<reference evidence="1 2" key="1">
    <citation type="submission" date="2013-11" db="EMBL/GenBank/DDBJ databases">
        <title>The Damaraland mole rat (Fukomys damarensis) genome and evolution of African mole rats.</title>
        <authorList>
            <person name="Gladyshev V.N."/>
            <person name="Fang X."/>
        </authorList>
    </citation>
    <scope>NUCLEOTIDE SEQUENCE [LARGE SCALE GENOMIC DNA]</scope>
    <source>
        <tissue evidence="1">Liver</tissue>
    </source>
</reference>
<accession>A0A091DBE1</accession>
<dbReference type="AlphaFoldDB" id="A0A091DBE1"/>